<sequence>MRPEMIQALQEGVFPVTTRIAIGRFPAPGRCVYLLKQGFTHVLNVSDTPSLPSTRTAGFAEVKDFRIDDYLRIPTQEALEVVGTLHGMLNVPNSQVYLHCIAGQMRSPTVLWLYLVGLGMSEDAAKQMIAQHSPDAQPGHETLVDARLVASIKQWGQKLGYIDRAPLMKPASA</sequence>
<proteinExistence type="predicted"/>
<evidence type="ECO:0000313" key="2">
    <source>
        <dbReference type="Proteomes" id="UP000318626"/>
    </source>
</evidence>
<keyword evidence="2" id="KW-1185">Reference proteome</keyword>
<dbReference type="KEGG" id="bvo:Pan97_22920"/>
<dbReference type="Proteomes" id="UP000318626">
    <property type="component" value="Chromosome"/>
</dbReference>
<protein>
    <recommendedName>
        <fullName evidence="3">Tyrosine specific protein phosphatases domain-containing protein</fullName>
    </recommendedName>
</protein>
<gene>
    <name evidence="1" type="ORF">Pan97_22920</name>
</gene>
<dbReference type="RefSeq" id="WP_144972496.1">
    <property type="nucleotide sequence ID" value="NZ_CP036289.1"/>
</dbReference>
<dbReference type="InterPro" id="IPR029021">
    <property type="entry name" value="Prot-tyrosine_phosphatase-like"/>
</dbReference>
<dbReference type="PROSITE" id="PS00383">
    <property type="entry name" value="TYR_PHOSPHATASE_1"/>
    <property type="match status" value="1"/>
</dbReference>
<dbReference type="OrthoDB" id="267632at2"/>
<organism evidence="1 2">
    <name type="scientific">Bremerella volcania</name>
    <dbReference type="NCBI Taxonomy" id="2527984"/>
    <lineage>
        <taxon>Bacteria</taxon>
        <taxon>Pseudomonadati</taxon>
        <taxon>Planctomycetota</taxon>
        <taxon>Planctomycetia</taxon>
        <taxon>Pirellulales</taxon>
        <taxon>Pirellulaceae</taxon>
        <taxon>Bremerella</taxon>
    </lineage>
</organism>
<dbReference type="AlphaFoldDB" id="A0A518C7T8"/>
<name>A0A518C7T8_9BACT</name>
<dbReference type="Gene3D" id="3.90.190.10">
    <property type="entry name" value="Protein tyrosine phosphatase superfamily"/>
    <property type="match status" value="1"/>
</dbReference>
<evidence type="ECO:0008006" key="3">
    <source>
        <dbReference type="Google" id="ProtNLM"/>
    </source>
</evidence>
<dbReference type="EMBL" id="CP036289">
    <property type="protein sequence ID" value="QDU75262.1"/>
    <property type="molecule type" value="Genomic_DNA"/>
</dbReference>
<evidence type="ECO:0000313" key="1">
    <source>
        <dbReference type="EMBL" id="QDU75262.1"/>
    </source>
</evidence>
<reference evidence="2" key="1">
    <citation type="submission" date="2019-02" db="EMBL/GenBank/DDBJ databases">
        <title>Deep-cultivation of Planctomycetes and their phenomic and genomic characterization uncovers novel biology.</title>
        <authorList>
            <person name="Wiegand S."/>
            <person name="Jogler M."/>
            <person name="Boedeker C."/>
            <person name="Pinto D."/>
            <person name="Vollmers J."/>
            <person name="Rivas-Marin E."/>
            <person name="Kohn T."/>
            <person name="Peeters S.H."/>
            <person name="Heuer A."/>
            <person name="Rast P."/>
            <person name="Oberbeckmann S."/>
            <person name="Bunk B."/>
            <person name="Jeske O."/>
            <person name="Meyerdierks A."/>
            <person name="Storesund J.E."/>
            <person name="Kallscheuer N."/>
            <person name="Luecker S."/>
            <person name="Lage O.M."/>
            <person name="Pohl T."/>
            <person name="Merkel B.J."/>
            <person name="Hornburger P."/>
            <person name="Mueller R.-W."/>
            <person name="Bruemmer F."/>
            <person name="Labrenz M."/>
            <person name="Spormann A.M."/>
            <person name="Op den Camp H."/>
            <person name="Overmann J."/>
            <person name="Amann R."/>
            <person name="Jetten M.S.M."/>
            <person name="Mascher T."/>
            <person name="Medema M.H."/>
            <person name="Devos D.P."/>
            <person name="Kaster A.-K."/>
            <person name="Ovreas L."/>
            <person name="Rohde M."/>
            <person name="Galperin M.Y."/>
            <person name="Jogler C."/>
        </authorList>
    </citation>
    <scope>NUCLEOTIDE SEQUENCE [LARGE SCALE GENOMIC DNA]</scope>
    <source>
        <strain evidence="2">Pan97</strain>
    </source>
</reference>
<dbReference type="InterPro" id="IPR016130">
    <property type="entry name" value="Tyr_Pase_AS"/>
</dbReference>
<accession>A0A518C7T8</accession>
<dbReference type="SUPFAM" id="SSF52799">
    <property type="entry name" value="(Phosphotyrosine protein) phosphatases II"/>
    <property type="match status" value="1"/>
</dbReference>